<proteinExistence type="predicted"/>
<reference evidence="1" key="1">
    <citation type="submission" date="2020-10" db="EMBL/GenBank/DDBJ databases">
        <authorList>
            <person name="Gilroy R."/>
        </authorList>
    </citation>
    <scope>NUCLEOTIDE SEQUENCE</scope>
    <source>
        <strain evidence="1">D3-1215</strain>
    </source>
</reference>
<evidence type="ECO:0008006" key="3">
    <source>
        <dbReference type="Google" id="ProtNLM"/>
    </source>
</evidence>
<sequence>MRGKSSKRIKFAVSIFRMGQLAIIKMFLIVSIPTDINDNRRHVHIFKKGGRHIHSLAKIWIERNGVKDIEIAESYLSAKDNAMIVNAIDRHWDFINQQITKSFNGEKTVVKNIEK</sequence>
<evidence type="ECO:0000313" key="2">
    <source>
        <dbReference type="Proteomes" id="UP000823637"/>
    </source>
</evidence>
<dbReference type="Proteomes" id="UP000823637">
    <property type="component" value="Unassembled WGS sequence"/>
</dbReference>
<comment type="caution">
    <text evidence="1">The sequence shown here is derived from an EMBL/GenBank/DDBJ whole genome shotgun (WGS) entry which is preliminary data.</text>
</comment>
<reference evidence="1" key="2">
    <citation type="journal article" date="2021" name="PeerJ">
        <title>Extensive microbial diversity within the chicken gut microbiome revealed by metagenomics and culture.</title>
        <authorList>
            <person name="Gilroy R."/>
            <person name="Ravi A."/>
            <person name="Getino M."/>
            <person name="Pursley I."/>
            <person name="Horton D.L."/>
            <person name="Alikhan N.F."/>
            <person name="Baker D."/>
            <person name="Gharbi K."/>
            <person name="Hall N."/>
            <person name="Watson M."/>
            <person name="Adriaenssens E.M."/>
            <person name="Foster-Nyarko E."/>
            <person name="Jarju S."/>
            <person name="Secka A."/>
            <person name="Antonio M."/>
            <person name="Oren A."/>
            <person name="Chaudhuri R.R."/>
            <person name="La Ragione R."/>
            <person name="Hildebrand F."/>
            <person name="Pallen M.J."/>
        </authorList>
    </citation>
    <scope>NUCLEOTIDE SEQUENCE</scope>
    <source>
        <strain evidence="1">D3-1215</strain>
    </source>
</reference>
<protein>
    <recommendedName>
        <fullName evidence="3">DUF4160 domain-containing protein</fullName>
    </recommendedName>
</protein>
<evidence type="ECO:0000313" key="1">
    <source>
        <dbReference type="EMBL" id="MBO8446405.1"/>
    </source>
</evidence>
<name>A0A9D9EHD4_9BACT</name>
<dbReference type="AlphaFoldDB" id="A0A9D9EHD4"/>
<gene>
    <name evidence="1" type="ORF">IAC32_01470</name>
</gene>
<dbReference type="EMBL" id="JADIMR010000021">
    <property type="protein sequence ID" value="MBO8446405.1"/>
    <property type="molecule type" value="Genomic_DNA"/>
</dbReference>
<organism evidence="1 2">
    <name type="scientific">Candidatus Enterocola intestinipullorum</name>
    <dbReference type="NCBI Taxonomy" id="2840783"/>
    <lineage>
        <taxon>Bacteria</taxon>
        <taxon>Pseudomonadati</taxon>
        <taxon>Bacteroidota</taxon>
        <taxon>Bacteroidia</taxon>
        <taxon>Bacteroidales</taxon>
        <taxon>Candidatus Enterocola</taxon>
    </lineage>
</organism>
<accession>A0A9D9EHD4</accession>